<gene>
    <name evidence="4" type="ORF">DSM106972_062550</name>
</gene>
<dbReference type="SMART" id="SM00028">
    <property type="entry name" value="TPR"/>
    <property type="match status" value="7"/>
</dbReference>
<feature type="transmembrane region" description="Helical" evidence="2">
    <location>
        <begin position="20"/>
        <end position="42"/>
    </location>
</feature>
<dbReference type="EMBL" id="RSCL01000017">
    <property type="protein sequence ID" value="RUT02180.1"/>
    <property type="molecule type" value="Genomic_DNA"/>
</dbReference>
<keyword evidence="2" id="KW-0812">Transmembrane</keyword>
<feature type="repeat" description="TPR" evidence="1">
    <location>
        <begin position="268"/>
        <end position="301"/>
    </location>
</feature>
<evidence type="ECO:0000256" key="1">
    <source>
        <dbReference type="PROSITE-ProRule" id="PRU00339"/>
    </source>
</evidence>
<name>A0A3S1D250_9CYAN</name>
<organism evidence="4 5">
    <name type="scientific">Dulcicalothrix desertica PCC 7102</name>
    <dbReference type="NCBI Taxonomy" id="232991"/>
    <lineage>
        <taxon>Bacteria</taxon>
        <taxon>Bacillati</taxon>
        <taxon>Cyanobacteriota</taxon>
        <taxon>Cyanophyceae</taxon>
        <taxon>Nostocales</taxon>
        <taxon>Calotrichaceae</taxon>
        <taxon>Dulcicalothrix</taxon>
    </lineage>
</organism>
<keyword evidence="2" id="KW-0472">Membrane</keyword>
<dbReference type="PANTHER" id="PTHR10098">
    <property type="entry name" value="RAPSYN-RELATED"/>
    <property type="match status" value="1"/>
</dbReference>
<reference evidence="4" key="2">
    <citation type="journal article" date="2019" name="Genome Biol. Evol.">
        <title>Day and night: Metabolic profiles and evolutionary relationships of six axenic non-marine cyanobacteria.</title>
        <authorList>
            <person name="Will S.E."/>
            <person name="Henke P."/>
            <person name="Boedeker C."/>
            <person name="Huang S."/>
            <person name="Brinkmann H."/>
            <person name="Rohde M."/>
            <person name="Jarek M."/>
            <person name="Friedl T."/>
            <person name="Seufert S."/>
            <person name="Schumacher M."/>
            <person name="Overmann J."/>
            <person name="Neumann-Schaal M."/>
            <person name="Petersen J."/>
        </authorList>
    </citation>
    <scope>NUCLEOTIDE SEQUENCE [LARGE SCALE GENOMIC DNA]</scope>
    <source>
        <strain evidence="4">PCC 7102</strain>
    </source>
</reference>
<evidence type="ECO:0000259" key="3">
    <source>
        <dbReference type="Pfam" id="PF12770"/>
    </source>
</evidence>
<evidence type="ECO:0000313" key="4">
    <source>
        <dbReference type="EMBL" id="RUT02180.1"/>
    </source>
</evidence>
<keyword evidence="5" id="KW-1185">Reference proteome</keyword>
<feature type="domain" description="CHAT" evidence="3">
    <location>
        <begin position="601"/>
        <end position="870"/>
    </location>
</feature>
<accession>A0A3S1D250</accession>
<keyword evidence="1" id="KW-0802">TPR repeat</keyword>
<proteinExistence type="predicted"/>
<dbReference type="Gene3D" id="1.25.40.10">
    <property type="entry name" value="Tetratricopeptide repeat domain"/>
    <property type="match status" value="3"/>
</dbReference>
<dbReference type="RefSeq" id="WP_186538393.1">
    <property type="nucleotide sequence ID" value="NZ_RSCL01000017.1"/>
</dbReference>
<dbReference type="SUPFAM" id="SSF48452">
    <property type="entry name" value="TPR-like"/>
    <property type="match status" value="3"/>
</dbReference>
<reference evidence="4" key="1">
    <citation type="submission" date="2018-12" db="EMBL/GenBank/DDBJ databases">
        <authorList>
            <person name="Will S."/>
            <person name="Neumann-Schaal M."/>
            <person name="Henke P."/>
        </authorList>
    </citation>
    <scope>NUCLEOTIDE SEQUENCE</scope>
    <source>
        <strain evidence="4">PCC 7102</strain>
    </source>
</reference>
<comment type="caution">
    <text evidence="4">The sequence shown here is derived from an EMBL/GenBank/DDBJ whole genome shotgun (WGS) entry which is preliminary data.</text>
</comment>
<dbReference type="PROSITE" id="PS50005">
    <property type="entry name" value="TPR"/>
    <property type="match status" value="1"/>
</dbReference>
<dbReference type="Pfam" id="PF13424">
    <property type="entry name" value="TPR_12"/>
    <property type="match status" value="1"/>
</dbReference>
<keyword evidence="2" id="KW-1133">Transmembrane helix</keyword>
<dbReference type="InterPro" id="IPR019734">
    <property type="entry name" value="TPR_rpt"/>
</dbReference>
<evidence type="ECO:0000313" key="5">
    <source>
        <dbReference type="Proteomes" id="UP000271624"/>
    </source>
</evidence>
<protein>
    <recommendedName>
        <fullName evidence="3">CHAT domain-containing protein</fullName>
    </recommendedName>
</protein>
<evidence type="ECO:0000256" key="2">
    <source>
        <dbReference type="SAM" id="Phobius"/>
    </source>
</evidence>
<dbReference type="InterPro" id="IPR011990">
    <property type="entry name" value="TPR-like_helical_dom_sf"/>
</dbReference>
<dbReference type="Proteomes" id="UP000271624">
    <property type="component" value="Unassembled WGS sequence"/>
</dbReference>
<dbReference type="AlphaFoldDB" id="A0A3S1D250"/>
<dbReference type="InterPro" id="IPR024983">
    <property type="entry name" value="CHAT_dom"/>
</dbReference>
<dbReference type="Pfam" id="PF12770">
    <property type="entry name" value="CHAT"/>
    <property type="match status" value="1"/>
</dbReference>
<sequence>MTNPKKYVSLITSTKLRSNFLIRALFQFSIGFLAFLLVVNMAPANANKHESSHSLAQSAQIQSATLSLDQGRIRYEAGRFTEAANIWQQAAVNYQRQGDINNQAWTLSYLSLAYQNLGEWKKAQAAIDDSLKILQNNSNKTVNQLLLAVVLNTKGSLKISIGQPEAALKSWQEAEQAYTAANDISGQIGSKINQAQALQALGLYRRAKDVLTEVNKKLRNQQDLSLRLKALRSLGVALQVVGDLQQSENALKESLTISQKLGSIADTSEILFSLGNTKRSLPQNEQALSYYKQAFSIATNPRVQVEALLNQLSIYVETSKINEAVELVPKIKPLLSKLPTSRMSIYAEVNFATSIKHLSQKDNSTPWQHQAAKILARAIKDSENIGDLRALSYSLNELGKLYESSQQPELALKLSNEALSIAQAINASDIAYQAAWQIGRLNKSKGNIEVASSAYSSAVEILKSLRSDLVAVNPNIQFSFQESVEPVYREYVSLLLTSNPNQKNLKEAREIIEALQLAELDNFFREACIDAKQQKIDTIDTQAAVIYPIILQDRLEVILSMPNGEALSSYRTQLGQREIENTIKLMRQSLNPVFSNELRLKASQQLYNWLIRSAEDKLASHGIKTLVFVLDGSLRNIPMAALHDGKQYLLEKYNVALSPGLQIMRSQSVNNRHLKIIAAGLSEANQGYKALPAVKFEVTKISDELSAKLLLNDKFTDSNLKNLIKSTPFSVLHLATHGQFSSRSDDTYIVTWNGRINVKDLDELLKTRSEPESVPVDLIVLSACQTAKGDNRAILGLAGVAVRSGARSTIATLWAVQDESTAKFMVEFYKQLSTPGITKAQALRNTQITFLKDKDFLHPFYWAPFVLIGDWL</sequence>